<dbReference type="Proteomes" id="UP000711488">
    <property type="component" value="Unassembled WGS sequence"/>
</dbReference>
<gene>
    <name evidence="10" type="ORF">HAZT_HAZT007051</name>
</gene>
<dbReference type="Pfam" id="PF01391">
    <property type="entry name" value="Collagen"/>
    <property type="match status" value="1"/>
</dbReference>
<dbReference type="SUPFAM" id="SSF56436">
    <property type="entry name" value="C-type lectin-like"/>
    <property type="match status" value="2"/>
</dbReference>
<dbReference type="Pfam" id="PF01413">
    <property type="entry name" value="C4"/>
    <property type="match status" value="2"/>
</dbReference>
<dbReference type="EMBL" id="JQDR03007307">
    <property type="protein sequence ID" value="KAA0198788.1"/>
    <property type="molecule type" value="Genomic_DNA"/>
</dbReference>
<reference evidence="10" key="2">
    <citation type="journal article" date="2018" name="Environ. Sci. Technol.">
        <title>The Toxicogenome of Hyalella azteca: A Model for Sediment Ecotoxicology and Evolutionary Toxicology.</title>
        <authorList>
            <person name="Poynton H.C."/>
            <person name="Hasenbein S."/>
            <person name="Benoit J.B."/>
            <person name="Sepulveda M.S."/>
            <person name="Poelchau M.F."/>
            <person name="Hughes D.S.T."/>
            <person name="Murali S.C."/>
            <person name="Chen S."/>
            <person name="Glastad K.M."/>
            <person name="Goodisman M.A.D."/>
            <person name="Werren J.H."/>
            <person name="Vineis J.H."/>
            <person name="Bowen J.L."/>
            <person name="Friedrich M."/>
            <person name="Jones J."/>
            <person name="Robertson H.M."/>
            <person name="Feyereisen R."/>
            <person name="Mechler-Hickson A."/>
            <person name="Mathers N."/>
            <person name="Lee C.E."/>
            <person name="Colbourne J.K."/>
            <person name="Biales A."/>
            <person name="Johnston J.S."/>
            <person name="Wellborn G.A."/>
            <person name="Rosendale A.J."/>
            <person name="Cridge A.G."/>
            <person name="Munoz-Torres M.C."/>
            <person name="Bain P.A."/>
            <person name="Manny A.R."/>
            <person name="Major K.M."/>
            <person name="Lambert F.N."/>
            <person name="Vulpe C.D."/>
            <person name="Tuck P."/>
            <person name="Blalock B.J."/>
            <person name="Lin Y.Y."/>
            <person name="Smith M.E."/>
            <person name="Ochoa-Acuna H."/>
            <person name="Chen M.M."/>
            <person name="Childers C.P."/>
            <person name="Qu J."/>
            <person name="Dugan S."/>
            <person name="Lee S.L."/>
            <person name="Chao H."/>
            <person name="Dinh H."/>
            <person name="Han Y."/>
            <person name="Doddapaneni H."/>
            <person name="Worley K.C."/>
            <person name="Muzny D.M."/>
            <person name="Gibbs R.A."/>
            <person name="Richards S."/>
        </authorList>
    </citation>
    <scope>NUCLEOTIDE SEQUENCE</scope>
    <source>
        <strain evidence="10">HAZT.00-mixed</strain>
        <tissue evidence="10">Whole organism</tissue>
    </source>
</reference>
<dbReference type="Gene3D" id="2.170.240.10">
    <property type="entry name" value="Collagen IV, non-collagenous"/>
    <property type="match status" value="1"/>
</dbReference>
<dbReference type="InterPro" id="IPR001442">
    <property type="entry name" value="Collagen_IV_NC"/>
</dbReference>
<evidence type="ECO:0000256" key="1">
    <source>
        <dbReference type="ARBA" id="ARBA00004302"/>
    </source>
</evidence>
<reference evidence="10" key="1">
    <citation type="submission" date="2014-08" db="EMBL/GenBank/DDBJ databases">
        <authorList>
            <person name="Murali S."/>
            <person name="Richards S."/>
            <person name="Bandaranaike D."/>
            <person name="Bellair M."/>
            <person name="Blankenburg K."/>
            <person name="Chao H."/>
            <person name="Dinh H."/>
            <person name="Doddapaneni H."/>
            <person name="Dugan-Rocha S."/>
            <person name="Elkadiri S."/>
            <person name="Gnanaolivu R."/>
            <person name="Hughes D."/>
            <person name="Lee S."/>
            <person name="Li M."/>
            <person name="Ming W."/>
            <person name="Munidasa M."/>
            <person name="Muniz J."/>
            <person name="Nguyen L."/>
            <person name="Osuji N."/>
            <person name="Pu L.-L."/>
            <person name="Puazo M."/>
            <person name="Skinner E."/>
            <person name="Qu C."/>
            <person name="Quiroz J."/>
            <person name="Raj R."/>
            <person name="Weissenberger G."/>
            <person name="Xin Y."/>
            <person name="Zou X."/>
            <person name="Han Y."/>
            <person name="Worley K."/>
            <person name="Muzny D."/>
            <person name="Gibbs R."/>
        </authorList>
    </citation>
    <scope>NUCLEOTIDE SEQUENCE</scope>
    <source>
        <strain evidence="10">HAZT.00-mixed</strain>
        <tissue evidence="10">Whole organism</tissue>
    </source>
</reference>
<protein>
    <recommendedName>
        <fullName evidence="9">Collagen IV NC1 domain-containing protein</fullName>
    </recommendedName>
</protein>
<sequence>MVTLFSFAGAPGIPGFMGDPGVGGPVGFPGQRGDDGRFGAVGLPGLLGLRGDVGAPGYAGAPGPAGYPGPAGVPAPPAPGPRSRGYLLTRHSQTVEVPRCPLGMPPMWEGYSLLHVMGDGRAQSQDLEQPWNDSSPTMPYLFSPGSCLRKFSTMPYLFCNPNNVCDFAQRGDYSYWLSTPEPMPMMMNPITGPEIEKYISKCVVCEAPSSVIALHSQSVDIPDCPPNWDSLWIGYSFIMHTDAGAEGGGQNLMSPGSCIEDFRPTPFIECHGHGRCNYFTTAISYWMATIELRDQFSRPRQQTLKAGDLKTRVSRCNVCSRSAVVVTGNEVQPNMEPFMLEER</sequence>
<dbReference type="GO" id="GO:0009792">
    <property type="term" value="P:embryo development ending in birth or egg hatching"/>
    <property type="evidence" value="ECO:0007669"/>
    <property type="project" value="UniProtKB-ARBA"/>
</dbReference>
<evidence type="ECO:0000259" key="9">
    <source>
        <dbReference type="PROSITE" id="PS51403"/>
    </source>
</evidence>
<evidence type="ECO:0000256" key="8">
    <source>
        <dbReference type="ARBA" id="ARBA00064856"/>
    </source>
</evidence>
<name>A0A6A0H3T0_HYAAZ</name>
<feature type="domain" description="Collagen IV NC1" evidence="9">
    <location>
        <begin position="85"/>
        <end position="323"/>
    </location>
</feature>
<dbReference type="AlphaFoldDB" id="A0A6A0H3T0"/>
<keyword evidence="7" id="KW-1015">Disulfide bond</keyword>
<evidence type="ECO:0000313" key="10">
    <source>
        <dbReference type="EMBL" id="KAA0198788.1"/>
    </source>
</evidence>
<evidence type="ECO:0000256" key="2">
    <source>
        <dbReference type="ARBA" id="ARBA00022525"/>
    </source>
</evidence>
<comment type="caution">
    <text evidence="10">The sequence shown here is derived from an EMBL/GenBank/DDBJ whole genome shotgun (WGS) entry which is preliminary data.</text>
</comment>
<dbReference type="InterPro" id="IPR019326">
    <property type="entry name" value="NDNF"/>
</dbReference>
<reference evidence="10" key="3">
    <citation type="submission" date="2019-06" db="EMBL/GenBank/DDBJ databases">
        <authorList>
            <person name="Poynton C."/>
            <person name="Hasenbein S."/>
            <person name="Benoit J.B."/>
            <person name="Sepulveda M.S."/>
            <person name="Poelchau M.F."/>
            <person name="Murali S.C."/>
            <person name="Chen S."/>
            <person name="Glastad K.M."/>
            <person name="Werren J.H."/>
            <person name="Vineis J.H."/>
            <person name="Bowen J.L."/>
            <person name="Friedrich M."/>
            <person name="Jones J."/>
            <person name="Robertson H.M."/>
            <person name="Feyereisen R."/>
            <person name="Mechler-Hickson A."/>
            <person name="Mathers N."/>
            <person name="Lee C.E."/>
            <person name="Colbourne J.K."/>
            <person name="Biales A."/>
            <person name="Johnston J.S."/>
            <person name="Wellborn G.A."/>
            <person name="Rosendale A.J."/>
            <person name="Cridge A.G."/>
            <person name="Munoz-Torres M.C."/>
            <person name="Bain P.A."/>
            <person name="Manny A.R."/>
            <person name="Major K.M."/>
            <person name="Lambert F.N."/>
            <person name="Vulpe C.D."/>
            <person name="Tuck P."/>
            <person name="Blalock B.J."/>
            <person name="Lin Y.-Y."/>
            <person name="Smith M.E."/>
            <person name="Ochoa-Acuna H."/>
            <person name="Chen M.-J.M."/>
            <person name="Childers C.P."/>
            <person name="Qu J."/>
            <person name="Dugan S."/>
            <person name="Lee S.L."/>
            <person name="Chao H."/>
            <person name="Dinh H."/>
            <person name="Han Y."/>
            <person name="Doddapaneni H."/>
            <person name="Worley K.C."/>
            <person name="Muzny D.M."/>
            <person name="Gibbs R.A."/>
            <person name="Richards S."/>
        </authorList>
    </citation>
    <scope>NUCLEOTIDE SEQUENCE</scope>
    <source>
        <strain evidence="10">HAZT.00-mixed</strain>
        <tissue evidence="10">Whole organism</tissue>
    </source>
</reference>
<dbReference type="PANTHER" id="PTHR14619:SF7">
    <property type="match status" value="1"/>
</dbReference>
<comment type="subcellular location">
    <subcellularLocation>
        <location evidence="1">Secreted</location>
        <location evidence="1">Extracellular space</location>
        <location evidence="1">Extracellular matrix</location>
        <location evidence="1">Basement membrane</location>
    </subcellularLocation>
</comment>
<accession>A0A6A0H3T0</accession>
<dbReference type="GO" id="GO:0005581">
    <property type="term" value="C:collagen trimer"/>
    <property type="evidence" value="ECO:0007669"/>
    <property type="project" value="UniProtKB-KW"/>
</dbReference>
<keyword evidence="6" id="KW-0176">Collagen</keyword>
<keyword evidence="2" id="KW-0964">Secreted</keyword>
<keyword evidence="5" id="KW-0084">Basement membrane</keyword>
<evidence type="ECO:0000256" key="3">
    <source>
        <dbReference type="ARBA" id="ARBA00022530"/>
    </source>
</evidence>
<organism evidence="10">
    <name type="scientific">Hyalella azteca</name>
    <name type="common">Amphipod</name>
    <dbReference type="NCBI Taxonomy" id="294128"/>
    <lineage>
        <taxon>Eukaryota</taxon>
        <taxon>Metazoa</taxon>
        <taxon>Ecdysozoa</taxon>
        <taxon>Arthropoda</taxon>
        <taxon>Crustacea</taxon>
        <taxon>Multicrustacea</taxon>
        <taxon>Malacostraca</taxon>
        <taxon>Eumalacostraca</taxon>
        <taxon>Peracarida</taxon>
        <taxon>Amphipoda</taxon>
        <taxon>Senticaudata</taxon>
        <taxon>Talitrida</taxon>
        <taxon>Talitroidea</taxon>
        <taxon>Hyalellidae</taxon>
        <taxon>Hyalella</taxon>
    </lineage>
</organism>
<proteinExistence type="predicted"/>
<dbReference type="InterPro" id="IPR036954">
    <property type="entry name" value="Collagen_IV_NC_sf"/>
</dbReference>
<dbReference type="InterPro" id="IPR016187">
    <property type="entry name" value="CTDL_fold"/>
</dbReference>
<dbReference type="GO" id="GO:0005201">
    <property type="term" value="F:extracellular matrix structural constituent"/>
    <property type="evidence" value="ECO:0007669"/>
    <property type="project" value="InterPro"/>
</dbReference>
<comment type="subunit">
    <text evidence="8">Trimers of two alpha 1(IV) and one alpha 2(IV) chain. Type IV collagen forms a mesh-like network linked through intermolecular interactions between 7S domains and between NC1 domains.</text>
</comment>
<evidence type="ECO:0000256" key="7">
    <source>
        <dbReference type="ARBA" id="ARBA00023157"/>
    </source>
</evidence>
<evidence type="ECO:0000256" key="5">
    <source>
        <dbReference type="ARBA" id="ARBA00022869"/>
    </source>
</evidence>
<keyword evidence="3" id="KW-0272">Extracellular matrix</keyword>
<dbReference type="PANTHER" id="PTHR14619">
    <property type="entry name" value="NEURON-DERIVED NEUROTROPHIC FACTOR"/>
    <property type="match status" value="1"/>
</dbReference>
<evidence type="ECO:0000256" key="4">
    <source>
        <dbReference type="ARBA" id="ARBA00022737"/>
    </source>
</evidence>
<dbReference type="SMART" id="SM00111">
    <property type="entry name" value="C4"/>
    <property type="match status" value="2"/>
</dbReference>
<dbReference type="PROSITE" id="PS51403">
    <property type="entry name" value="NC1_IV"/>
    <property type="match status" value="1"/>
</dbReference>
<dbReference type="GO" id="GO:0005604">
    <property type="term" value="C:basement membrane"/>
    <property type="evidence" value="ECO:0007669"/>
    <property type="project" value="UniProtKB-SubCell"/>
</dbReference>
<evidence type="ECO:0000256" key="6">
    <source>
        <dbReference type="ARBA" id="ARBA00023119"/>
    </source>
</evidence>
<dbReference type="InterPro" id="IPR008160">
    <property type="entry name" value="Collagen"/>
</dbReference>
<keyword evidence="4" id="KW-0677">Repeat</keyword>
<dbReference type="FunFam" id="2.170.240.10:FF:000001">
    <property type="entry name" value="Collagen IV alpha 1 chain"/>
    <property type="match status" value="1"/>
</dbReference>